<evidence type="ECO:0008006" key="4">
    <source>
        <dbReference type="Google" id="ProtNLM"/>
    </source>
</evidence>
<feature type="transmembrane region" description="Helical" evidence="1">
    <location>
        <begin position="212"/>
        <end position="238"/>
    </location>
</feature>
<accession>A6GK96</accession>
<gene>
    <name evidence="2" type="ORF">PPSIR1_16810</name>
</gene>
<dbReference type="EMBL" id="ABCS01000187">
    <property type="protein sequence ID" value="EDM73702.1"/>
    <property type="molecule type" value="Genomic_DNA"/>
</dbReference>
<evidence type="ECO:0000256" key="1">
    <source>
        <dbReference type="SAM" id="Phobius"/>
    </source>
</evidence>
<protein>
    <recommendedName>
        <fullName evidence="4">Ion transport domain-containing protein</fullName>
    </recommendedName>
</protein>
<feature type="transmembrane region" description="Helical" evidence="1">
    <location>
        <begin position="142"/>
        <end position="160"/>
    </location>
</feature>
<dbReference type="Gene3D" id="3.40.50.720">
    <property type="entry name" value="NAD(P)-binding Rossmann-like Domain"/>
    <property type="match status" value="1"/>
</dbReference>
<proteinExistence type="predicted"/>
<dbReference type="Gene3D" id="1.10.287.70">
    <property type="match status" value="1"/>
</dbReference>
<name>A6GK96_9BACT</name>
<sequence>MFAFLQRTLEHPVSRVILSAAIVISLVPHQWMHTSDAWFLVLFGPEVLVRSVLVFRKESLPLEGGQRMQTGWRRATGMEVFLLVLDVAALLSFLPAAASGLLGARWLRLFRLTRTILLLRYWAPVVRDLWTVSWRPERRRQLMFVFGSLILICFAGAVLLDHVTTTVGDDFDGDGVVGDPHDHEFFVRMWWAFRQMEDPGNLLASPHDTGTVVVSVFLTLAGLFVVSFIIGIGSDVVVDLAKLGRLRAPGLARHTVIINGQRTGKRLLHELLHEEYKVLPAGGGFVGVRWFVQLWRNLRRRHAIVMVGPGAERPDFLSEPGYGAVIYRAWDDDDDDTLLARADVLRARRVVLLAREGDEQSDDATVRTLLTVVEQLRDAGDQDPRRLLVEIINQDNLPAARRAASRAEAPLETMVVPTEVLIARCVAAVCRRQGLAGLLTQLLRSEGREIYTWERAPGSAVGFTACGGAAPLEALAQAGGVGLGERGVVPL</sequence>
<evidence type="ECO:0000313" key="3">
    <source>
        <dbReference type="Proteomes" id="UP000005801"/>
    </source>
</evidence>
<organism evidence="2 3">
    <name type="scientific">Plesiocystis pacifica SIR-1</name>
    <dbReference type="NCBI Taxonomy" id="391625"/>
    <lineage>
        <taxon>Bacteria</taxon>
        <taxon>Pseudomonadati</taxon>
        <taxon>Myxococcota</taxon>
        <taxon>Polyangia</taxon>
        <taxon>Nannocystales</taxon>
        <taxon>Nannocystaceae</taxon>
        <taxon>Plesiocystis</taxon>
    </lineage>
</organism>
<feature type="transmembrane region" description="Helical" evidence="1">
    <location>
        <begin position="76"/>
        <end position="97"/>
    </location>
</feature>
<comment type="caution">
    <text evidence="2">The sequence shown here is derived from an EMBL/GenBank/DDBJ whole genome shotgun (WGS) entry which is preliminary data.</text>
</comment>
<keyword evidence="1" id="KW-1133">Transmembrane helix</keyword>
<dbReference type="RefSeq" id="WP_006977132.1">
    <property type="nucleotide sequence ID" value="NZ_ABCS01000187.1"/>
</dbReference>
<dbReference type="SUPFAM" id="SSF81324">
    <property type="entry name" value="Voltage-gated potassium channels"/>
    <property type="match status" value="1"/>
</dbReference>
<evidence type="ECO:0000313" key="2">
    <source>
        <dbReference type="EMBL" id="EDM73702.1"/>
    </source>
</evidence>
<dbReference type="AlphaFoldDB" id="A6GK96"/>
<keyword evidence="1" id="KW-0812">Transmembrane</keyword>
<dbReference type="OrthoDB" id="5478742at2"/>
<feature type="non-terminal residue" evidence="2">
    <location>
        <position position="491"/>
    </location>
</feature>
<dbReference type="eggNOG" id="COG1226">
    <property type="taxonomic scope" value="Bacteria"/>
</dbReference>
<keyword evidence="1" id="KW-0472">Membrane</keyword>
<dbReference type="Proteomes" id="UP000005801">
    <property type="component" value="Unassembled WGS sequence"/>
</dbReference>
<feature type="transmembrane region" description="Helical" evidence="1">
    <location>
        <begin position="12"/>
        <end position="31"/>
    </location>
</feature>
<dbReference type="STRING" id="391625.PPSIR1_16810"/>
<reference evidence="2 3" key="1">
    <citation type="submission" date="2007-06" db="EMBL/GenBank/DDBJ databases">
        <authorList>
            <person name="Shimkets L."/>
            <person name="Ferriera S."/>
            <person name="Johnson J."/>
            <person name="Kravitz S."/>
            <person name="Beeson K."/>
            <person name="Sutton G."/>
            <person name="Rogers Y.-H."/>
            <person name="Friedman R."/>
            <person name="Frazier M."/>
            <person name="Venter J.C."/>
        </authorList>
    </citation>
    <scope>NUCLEOTIDE SEQUENCE [LARGE SCALE GENOMIC DNA]</scope>
    <source>
        <strain evidence="2 3">SIR-1</strain>
    </source>
</reference>
<keyword evidence="3" id="KW-1185">Reference proteome</keyword>